<reference evidence="2 3" key="2">
    <citation type="journal article" date="2018" name="New Phytol.">
        <title>High intraspecific genome diversity in the model arbuscular mycorrhizal symbiont Rhizophagus irregularis.</title>
        <authorList>
            <person name="Chen E.C.H."/>
            <person name="Morin E."/>
            <person name="Beaudet D."/>
            <person name="Noel J."/>
            <person name="Yildirir G."/>
            <person name="Ndikumana S."/>
            <person name="Charron P."/>
            <person name="St-Onge C."/>
            <person name="Giorgi J."/>
            <person name="Kruger M."/>
            <person name="Marton T."/>
            <person name="Ropars J."/>
            <person name="Grigoriev I.V."/>
            <person name="Hainaut M."/>
            <person name="Henrissat B."/>
            <person name="Roux C."/>
            <person name="Martin F."/>
            <person name="Corradi N."/>
        </authorList>
    </citation>
    <scope>NUCLEOTIDE SEQUENCE [LARGE SCALE GENOMIC DNA]</scope>
    <source>
        <strain evidence="2 3">DAOM 197198</strain>
    </source>
</reference>
<sequence>MFTIWIGFFRLVIKINSFVMYEFGIVSKYEHISAGKVHFNSCIINLFCMIIQFINVQIIILICTNQKRYKVLIPPDPFNLDEFGV</sequence>
<evidence type="ECO:0000256" key="1">
    <source>
        <dbReference type="SAM" id="Phobius"/>
    </source>
</evidence>
<protein>
    <submittedName>
        <fullName evidence="2">Uncharacterized protein</fullName>
    </submittedName>
</protein>
<keyword evidence="1" id="KW-0812">Transmembrane</keyword>
<dbReference type="EMBL" id="AUPC02000250">
    <property type="protein sequence ID" value="POG64005.1"/>
    <property type="molecule type" value="Genomic_DNA"/>
</dbReference>
<reference evidence="2 3" key="1">
    <citation type="journal article" date="2013" name="Proc. Natl. Acad. Sci. U.S.A.">
        <title>Genome of an arbuscular mycorrhizal fungus provides insight into the oldest plant symbiosis.</title>
        <authorList>
            <person name="Tisserant E."/>
            <person name="Malbreil M."/>
            <person name="Kuo A."/>
            <person name="Kohler A."/>
            <person name="Symeonidi A."/>
            <person name="Balestrini R."/>
            <person name="Charron P."/>
            <person name="Duensing N."/>
            <person name="Frei Dit Frey N."/>
            <person name="Gianinazzi-Pearson V."/>
            <person name="Gilbert L.B."/>
            <person name="Handa Y."/>
            <person name="Herr J.R."/>
            <person name="Hijri M."/>
            <person name="Koul R."/>
            <person name="Kawaguchi M."/>
            <person name="Krajinski F."/>
            <person name="Lammers P.J."/>
            <person name="Masclaux F.G."/>
            <person name="Murat C."/>
            <person name="Morin E."/>
            <person name="Ndikumana S."/>
            <person name="Pagni M."/>
            <person name="Petitpierre D."/>
            <person name="Requena N."/>
            <person name="Rosikiewicz P."/>
            <person name="Riley R."/>
            <person name="Saito K."/>
            <person name="San Clemente H."/>
            <person name="Shapiro H."/>
            <person name="van Tuinen D."/>
            <person name="Becard G."/>
            <person name="Bonfante P."/>
            <person name="Paszkowski U."/>
            <person name="Shachar-Hill Y.Y."/>
            <person name="Tuskan G.A."/>
            <person name="Young P.W."/>
            <person name="Sanders I.R."/>
            <person name="Henrissat B."/>
            <person name="Rensing S.A."/>
            <person name="Grigoriev I.V."/>
            <person name="Corradi N."/>
            <person name="Roux C."/>
            <person name="Martin F."/>
        </authorList>
    </citation>
    <scope>NUCLEOTIDE SEQUENCE [LARGE SCALE GENOMIC DNA]</scope>
    <source>
        <strain evidence="2 3">DAOM 197198</strain>
    </source>
</reference>
<keyword evidence="1" id="KW-0472">Membrane</keyword>
<accession>A0A2P4PF36</accession>
<keyword evidence="3" id="KW-1185">Reference proteome</keyword>
<dbReference type="Proteomes" id="UP000018888">
    <property type="component" value="Unassembled WGS sequence"/>
</dbReference>
<dbReference type="AlphaFoldDB" id="A0A2P4PF36"/>
<gene>
    <name evidence="2" type="ORF">GLOIN_2v1679746</name>
</gene>
<organism evidence="2 3">
    <name type="scientific">Rhizophagus irregularis (strain DAOM 181602 / DAOM 197198 / MUCL 43194)</name>
    <name type="common">Arbuscular mycorrhizal fungus</name>
    <name type="synonym">Glomus intraradices</name>
    <dbReference type="NCBI Taxonomy" id="747089"/>
    <lineage>
        <taxon>Eukaryota</taxon>
        <taxon>Fungi</taxon>
        <taxon>Fungi incertae sedis</taxon>
        <taxon>Mucoromycota</taxon>
        <taxon>Glomeromycotina</taxon>
        <taxon>Glomeromycetes</taxon>
        <taxon>Glomerales</taxon>
        <taxon>Glomeraceae</taxon>
        <taxon>Rhizophagus</taxon>
    </lineage>
</organism>
<comment type="caution">
    <text evidence="2">The sequence shown here is derived from an EMBL/GenBank/DDBJ whole genome shotgun (WGS) entry which is preliminary data.</text>
</comment>
<proteinExistence type="predicted"/>
<evidence type="ECO:0000313" key="3">
    <source>
        <dbReference type="Proteomes" id="UP000018888"/>
    </source>
</evidence>
<name>A0A2P4PF36_RHIID</name>
<feature type="transmembrane region" description="Helical" evidence="1">
    <location>
        <begin position="43"/>
        <end position="63"/>
    </location>
</feature>
<keyword evidence="1" id="KW-1133">Transmembrane helix</keyword>
<evidence type="ECO:0000313" key="2">
    <source>
        <dbReference type="EMBL" id="POG64005.1"/>
    </source>
</evidence>